<reference evidence="2" key="1">
    <citation type="submission" date="2013-06" db="EMBL/GenBank/DDBJ databases">
        <authorList>
            <person name="Zhao Q."/>
        </authorList>
    </citation>
    <scope>NUCLEOTIDE SEQUENCE</scope>
    <source>
        <strain evidence="2">cv. W1943</strain>
    </source>
</reference>
<reference evidence="1" key="2">
    <citation type="submission" date="2015-06" db="UniProtKB">
        <authorList>
            <consortium name="EnsemblPlants"/>
        </authorList>
    </citation>
    <scope>IDENTIFICATION</scope>
</reference>
<dbReference type="EnsemblPlants" id="ORUFI07G03630.1">
    <property type="protein sequence ID" value="ORUFI07G03630.1"/>
    <property type="gene ID" value="ORUFI07G03630"/>
</dbReference>
<evidence type="ECO:0008006" key="3">
    <source>
        <dbReference type="Google" id="ProtNLM"/>
    </source>
</evidence>
<dbReference type="HOGENOM" id="CLU_2692126_0_0_1"/>
<evidence type="ECO:0000313" key="1">
    <source>
        <dbReference type="EnsemblPlants" id="ORUFI07G03630.1"/>
    </source>
</evidence>
<evidence type="ECO:0000313" key="2">
    <source>
        <dbReference type="Proteomes" id="UP000008022"/>
    </source>
</evidence>
<organism evidence="1 2">
    <name type="scientific">Oryza rufipogon</name>
    <name type="common">Brownbeard rice</name>
    <name type="synonym">Asian wild rice</name>
    <dbReference type="NCBI Taxonomy" id="4529"/>
    <lineage>
        <taxon>Eukaryota</taxon>
        <taxon>Viridiplantae</taxon>
        <taxon>Streptophyta</taxon>
        <taxon>Embryophyta</taxon>
        <taxon>Tracheophyta</taxon>
        <taxon>Spermatophyta</taxon>
        <taxon>Magnoliopsida</taxon>
        <taxon>Liliopsida</taxon>
        <taxon>Poales</taxon>
        <taxon>Poaceae</taxon>
        <taxon>BOP clade</taxon>
        <taxon>Oryzoideae</taxon>
        <taxon>Oryzeae</taxon>
        <taxon>Oryzinae</taxon>
        <taxon>Oryza</taxon>
    </lineage>
</organism>
<proteinExistence type="predicted"/>
<dbReference type="Gramene" id="ORUFI07G03630.1">
    <property type="protein sequence ID" value="ORUFI07G03630.1"/>
    <property type="gene ID" value="ORUFI07G03630"/>
</dbReference>
<keyword evidence="2" id="KW-1185">Reference proteome</keyword>
<sequence length="74" mass="7749">MLAAEEHEDDVVVVVVALGNDGDATRPPRALPATAGAAGGQIRPLRRRIWHPRLATARGGGCQGGRRWERGAAG</sequence>
<dbReference type="Proteomes" id="UP000008022">
    <property type="component" value="Unassembled WGS sequence"/>
</dbReference>
<protein>
    <recommendedName>
        <fullName evidence="3">DUF834 domain-containing protein</fullName>
    </recommendedName>
</protein>
<dbReference type="OMA" id="RRIWHPR"/>
<accession>A0A0E0Q4D3</accession>
<name>A0A0E0Q4D3_ORYRU</name>
<dbReference type="AlphaFoldDB" id="A0A0E0Q4D3"/>